<dbReference type="InterPro" id="IPR018206">
    <property type="entry name" value="ETF_asu_C_CS"/>
</dbReference>
<feature type="domain" description="Electron transfer flavoprotein alpha/beta-subunit N-terminal" evidence="10">
    <location>
        <begin position="5"/>
        <end position="203"/>
    </location>
</feature>
<comment type="similarity">
    <text evidence="1">Belongs to the ETF alpha-subunit/FixB family.</text>
</comment>
<evidence type="ECO:0000256" key="8">
    <source>
        <dbReference type="ARBA" id="ARBA00079299"/>
    </source>
</evidence>
<organism evidence="11">
    <name type="scientific">uncultured Desulfobacteraceae bacterium</name>
    <dbReference type="NCBI Taxonomy" id="218296"/>
    <lineage>
        <taxon>Bacteria</taxon>
        <taxon>Pseudomonadati</taxon>
        <taxon>Thermodesulfobacteriota</taxon>
        <taxon>Desulfobacteria</taxon>
        <taxon>Desulfobacterales</taxon>
        <taxon>Desulfobacteraceae</taxon>
        <taxon>environmental samples</taxon>
    </lineage>
</organism>
<dbReference type="Pfam" id="PF01012">
    <property type="entry name" value="ETF"/>
    <property type="match status" value="1"/>
</dbReference>
<comment type="cofactor">
    <cofactor evidence="9">
        <name>FAD</name>
        <dbReference type="ChEBI" id="CHEBI:57692"/>
    </cofactor>
    <text evidence="9">Binds 1 FAD per dimer.</text>
</comment>
<feature type="binding site" evidence="9">
    <location>
        <begin position="252"/>
        <end position="256"/>
    </location>
    <ligand>
        <name>FAD</name>
        <dbReference type="ChEBI" id="CHEBI:57692"/>
    </ligand>
</feature>
<dbReference type="GO" id="GO:0033539">
    <property type="term" value="P:fatty acid beta-oxidation using acyl-CoA dehydrogenase"/>
    <property type="evidence" value="ECO:0007669"/>
    <property type="project" value="TreeGrafter"/>
</dbReference>
<reference evidence="11" key="1">
    <citation type="submission" date="2019-01" db="EMBL/GenBank/DDBJ databases">
        <authorList>
            <consortium name="Genoscope - CEA"/>
            <person name="William W."/>
        </authorList>
    </citation>
    <scope>NUCLEOTIDE SEQUENCE</scope>
    <source>
        <strain evidence="11">CR-1</strain>
    </source>
</reference>
<sequence length="327" mass="34640">MAPDVLVIAEQSGGIFRKVVFEALSQGRRIASETGSKLTAALPGSFSGKGPELAETLKKYGPDRIIVMDHPALAEYMTDAYSNALADLIRELDPSVVLMGATACGRDLSARLSARLKAPLASDCLELKFEDGKLWALRSLFGGRILAEVEMEKAPRIASIRPNSFGSAEAPAPSCEVENRDTDPGETRLELIEKEMAEAGVELTEADTVVSGGRGMGGPDFSVLEELAEALGGAVGASRAAVDEGWRDPSHQVGQTGKVVSPQLYIACGISGAIQHMAGMSSSRVIVAINKNSEAPIFENADYGVVGDLFKIAPLVTEKIKEIRKNP</sequence>
<evidence type="ECO:0000256" key="3">
    <source>
        <dbReference type="ARBA" id="ARBA00022630"/>
    </source>
</evidence>
<evidence type="ECO:0000256" key="9">
    <source>
        <dbReference type="PIRSR" id="PIRSR000089-1"/>
    </source>
</evidence>
<dbReference type="Pfam" id="PF00766">
    <property type="entry name" value="ETF_alpha"/>
    <property type="match status" value="1"/>
</dbReference>
<evidence type="ECO:0000256" key="6">
    <source>
        <dbReference type="ARBA" id="ARBA00025649"/>
    </source>
</evidence>
<dbReference type="GO" id="GO:0050660">
    <property type="term" value="F:flavin adenine dinucleotide binding"/>
    <property type="evidence" value="ECO:0007669"/>
    <property type="project" value="InterPro"/>
</dbReference>
<dbReference type="InterPro" id="IPR029035">
    <property type="entry name" value="DHS-like_NAD/FAD-binding_dom"/>
</dbReference>
<dbReference type="FunFam" id="3.40.50.1220:FF:000001">
    <property type="entry name" value="Electron transfer flavoprotein, alpha subunit"/>
    <property type="match status" value="1"/>
</dbReference>
<dbReference type="Gene3D" id="3.40.50.620">
    <property type="entry name" value="HUPs"/>
    <property type="match status" value="1"/>
</dbReference>
<keyword evidence="4 9" id="KW-0274">FAD</keyword>
<dbReference type="PANTHER" id="PTHR43153">
    <property type="entry name" value="ELECTRON TRANSFER FLAVOPROTEIN ALPHA"/>
    <property type="match status" value="1"/>
</dbReference>
<dbReference type="SMART" id="SM00893">
    <property type="entry name" value="ETF"/>
    <property type="match status" value="1"/>
</dbReference>
<dbReference type="PROSITE" id="PS00696">
    <property type="entry name" value="ETF_ALPHA"/>
    <property type="match status" value="1"/>
</dbReference>
<name>A0A484HGD8_9BACT</name>
<feature type="binding site" evidence="9">
    <location>
        <begin position="238"/>
        <end position="239"/>
    </location>
    <ligand>
        <name>FAD</name>
        <dbReference type="ChEBI" id="CHEBI:57692"/>
    </ligand>
</feature>
<dbReference type="InterPro" id="IPR014731">
    <property type="entry name" value="ETF_asu_C"/>
</dbReference>
<evidence type="ECO:0000256" key="1">
    <source>
        <dbReference type="ARBA" id="ARBA00005817"/>
    </source>
</evidence>
<evidence type="ECO:0000259" key="10">
    <source>
        <dbReference type="SMART" id="SM00893"/>
    </source>
</evidence>
<dbReference type="InterPro" id="IPR033947">
    <property type="entry name" value="ETF_alpha_N"/>
</dbReference>
<evidence type="ECO:0000256" key="5">
    <source>
        <dbReference type="ARBA" id="ARBA00022982"/>
    </source>
</evidence>
<comment type="function">
    <text evidence="6">The electron transfer flavoprotein serves as a specific electron acceptor for other dehydrogenases. It transfers the electrons to the main respiratory chain via ETF-ubiquinone oxidoreductase (ETF dehydrogenase).</text>
</comment>
<evidence type="ECO:0000256" key="7">
    <source>
        <dbReference type="ARBA" id="ARBA00068674"/>
    </source>
</evidence>
<evidence type="ECO:0000256" key="4">
    <source>
        <dbReference type="ARBA" id="ARBA00022827"/>
    </source>
</evidence>
<keyword evidence="5" id="KW-0249">Electron transport</keyword>
<dbReference type="InterPro" id="IPR014730">
    <property type="entry name" value="ETF_a/b_N"/>
</dbReference>
<dbReference type="SUPFAM" id="SSF52467">
    <property type="entry name" value="DHS-like NAD/FAD-binding domain"/>
    <property type="match status" value="1"/>
</dbReference>
<keyword evidence="2" id="KW-0813">Transport</keyword>
<feature type="binding site" evidence="9">
    <location>
        <position position="214"/>
    </location>
    <ligand>
        <name>FAD</name>
        <dbReference type="ChEBI" id="CHEBI:57692"/>
    </ligand>
</feature>
<dbReference type="InterPro" id="IPR001308">
    <property type="entry name" value="ETF_a/FixB"/>
</dbReference>
<evidence type="ECO:0000313" key="11">
    <source>
        <dbReference type="EMBL" id="VEN73559.1"/>
    </source>
</evidence>
<protein>
    <recommendedName>
        <fullName evidence="7">Electron transfer flavoprotein subunit alpha</fullName>
    </recommendedName>
    <alternativeName>
        <fullName evidence="8">Electron transfer flavoprotein large subunit</fullName>
    </alternativeName>
</protein>
<proteinExistence type="inferred from homology"/>
<dbReference type="PIRSF" id="PIRSF000089">
    <property type="entry name" value="Electra_flavoP_a"/>
    <property type="match status" value="1"/>
</dbReference>
<feature type="binding site" evidence="9">
    <location>
        <position position="290"/>
    </location>
    <ligand>
        <name>FAD</name>
        <dbReference type="ChEBI" id="CHEBI:57692"/>
    </ligand>
</feature>
<keyword evidence="3" id="KW-0285">Flavoprotein</keyword>
<dbReference type="EMBL" id="CAACVI010000012">
    <property type="protein sequence ID" value="VEN73559.1"/>
    <property type="molecule type" value="Genomic_DNA"/>
</dbReference>
<dbReference type="AlphaFoldDB" id="A0A484HGD8"/>
<accession>A0A484HGD8</accession>
<dbReference type="Gene3D" id="3.40.50.1220">
    <property type="entry name" value="TPP-binding domain"/>
    <property type="match status" value="1"/>
</dbReference>
<dbReference type="PANTHER" id="PTHR43153:SF1">
    <property type="entry name" value="ELECTRON TRANSFER FLAVOPROTEIN SUBUNIT ALPHA, MITOCHONDRIAL"/>
    <property type="match status" value="1"/>
</dbReference>
<feature type="binding site" evidence="9">
    <location>
        <begin position="269"/>
        <end position="276"/>
    </location>
    <ligand>
        <name>FAD</name>
        <dbReference type="ChEBI" id="CHEBI:57692"/>
    </ligand>
</feature>
<evidence type="ECO:0000256" key="2">
    <source>
        <dbReference type="ARBA" id="ARBA00022448"/>
    </source>
</evidence>
<dbReference type="InterPro" id="IPR014729">
    <property type="entry name" value="Rossmann-like_a/b/a_fold"/>
</dbReference>
<dbReference type="SUPFAM" id="SSF52402">
    <property type="entry name" value="Adenine nucleotide alpha hydrolases-like"/>
    <property type="match status" value="1"/>
</dbReference>
<gene>
    <name evidence="11" type="primary">etfA</name>
    <name evidence="11" type="ORF">EPICR_20019</name>
</gene>
<dbReference type="CDD" id="cd01715">
    <property type="entry name" value="ETF_alpha"/>
    <property type="match status" value="1"/>
</dbReference>
<dbReference type="GO" id="GO:0009055">
    <property type="term" value="F:electron transfer activity"/>
    <property type="evidence" value="ECO:0007669"/>
    <property type="project" value="InterPro"/>
</dbReference>